<evidence type="ECO:0000313" key="4">
    <source>
        <dbReference type="EMBL" id="VFU00379.1"/>
    </source>
</evidence>
<dbReference type="EMBL" id="VJMH01007304">
    <property type="protein sequence ID" value="KAF0684270.1"/>
    <property type="molecule type" value="Genomic_DNA"/>
</dbReference>
<dbReference type="Proteomes" id="UP000332933">
    <property type="component" value="Unassembled WGS sequence"/>
</dbReference>
<keyword evidence="5" id="KW-1185">Reference proteome</keyword>
<organism evidence="4 5">
    <name type="scientific">Aphanomyces stellatus</name>
    <dbReference type="NCBI Taxonomy" id="120398"/>
    <lineage>
        <taxon>Eukaryota</taxon>
        <taxon>Sar</taxon>
        <taxon>Stramenopiles</taxon>
        <taxon>Oomycota</taxon>
        <taxon>Saprolegniomycetes</taxon>
        <taxon>Saprolegniales</taxon>
        <taxon>Verrucalvaceae</taxon>
        <taxon>Aphanomyces</taxon>
    </lineage>
</organism>
<accession>A0A485LNF9</accession>
<evidence type="ECO:0000256" key="2">
    <source>
        <dbReference type="SAM" id="MobiDB-lite"/>
    </source>
</evidence>
<keyword evidence="1" id="KW-0175">Coiled coil</keyword>
<sequence>MTAYESSDAAWNVLEDLHFLLAKDETLHEELTNVCDILEEQNTAEESDDSTATTTFSTRSGSSPPAPTSSATTASRRASPPSIVGGGALKPPAARGKGKQNARPHFEVRQKQEMLLLRQQVDELKRHLNESQAKAKRVVDMSLWEKAAKLECMEKQKALMENEQLKEAVNQQATFIEHMEKLCRKKPRLTMSDPHSEAWQCYRLAAHESLRMAAIHAIADRQLRRMQNAFIQAGIYGRKEDIYRANVVPQAGNSYMFEMVNHMTLPAPYRLVSEAAWKVFEGENAPTYPDGTVETVERIDNNTVYSQLSHQFHDGTTCHANIIRKRYVEVDREVVVSRTVLEDALVPHMTKGAVEDKWSWLEVVPAPNQEATHCCLSFVIQIVIDPTAATAVATTEEMVLLEAMMGRVSLLYDVDSAREEGALCLAQAVVESNDIPYPNMRGFVERGKLFIRALERSVNDAIRDHRQTLGSRVL</sequence>
<evidence type="ECO:0000256" key="1">
    <source>
        <dbReference type="SAM" id="Coils"/>
    </source>
</evidence>
<dbReference type="AlphaFoldDB" id="A0A485LNF9"/>
<feature type="region of interest" description="Disordered" evidence="2">
    <location>
        <begin position="41"/>
        <end position="104"/>
    </location>
</feature>
<reference evidence="4 5" key="1">
    <citation type="submission" date="2019-03" db="EMBL/GenBank/DDBJ databases">
        <authorList>
            <person name="Gaulin E."/>
            <person name="Dumas B."/>
        </authorList>
    </citation>
    <scope>NUCLEOTIDE SEQUENCE [LARGE SCALE GENOMIC DNA]</scope>
    <source>
        <strain evidence="4">CBS 568.67</strain>
    </source>
</reference>
<evidence type="ECO:0000313" key="5">
    <source>
        <dbReference type="Proteomes" id="UP000332933"/>
    </source>
</evidence>
<dbReference type="OrthoDB" id="66672at2759"/>
<feature type="coiled-coil region" evidence="1">
    <location>
        <begin position="114"/>
        <end position="141"/>
    </location>
</feature>
<protein>
    <submittedName>
        <fullName evidence="4">Aste57867_23734 protein</fullName>
    </submittedName>
</protein>
<gene>
    <name evidence="4" type="primary">Aste57867_23734</name>
    <name evidence="3" type="ORF">As57867_023662</name>
    <name evidence="4" type="ORF">ASTE57867_23734</name>
</gene>
<evidence type="ECO:0000313" key="3">
    <source>
        <dbReference type="EMBL" id="KAF0684270.1"/>
    </source>
</evidence>
<name>A0A485LNF9_9STRA</name>
<dbReference type="EMBL" id="CAADRA010007330">
    <property type="protein sequence ID" value="VFU00379.1"/>
    <property type="molecule type" value="Genomic_DNA"/>
</dbReference>
<feature type="compositionally biased region" description="Low complexity" evidence="2">
    <location>
        <begin position="50"/>
        <end position="82"/>
    </location>
</feature>
<proteinExistence type="predicted"/>
<reference evidence="3" key="2">
    <citation type="submission" date="2019-06" db="EMBL/GenBank/DDBJ databases">
        <title>Genomics analysis of Aphanomyces spp. identifies a new class of oomycete effector associated with host adaptation.</title>
        <authorList>
            <person name="Gaulin E."/>
        </authorList>
    </citation>
    <scope>NUCLEOTIDE SEQUENCE</scope>
    <source>
        <strain evidence="3">CBS 578.67</strain>
    </source>
</reference>